<feature type="region of interest" description="Disordered" evidence="11">
    <location>
        <begin position="608"/>
        <end position="684"/>
    </location>
</feature>
<keyword evidence="6 10" id="KW-0863">Zinc-finger</keyword>
<evidence type="ECO:0000256" key="10">
    <source>
        <dbReference type="PROSITE-ProRule" id="PRU00175"/>
    </source>
</evidence>
<dbReference type="PANTHER" id="PTHR46913:SF1">
    <property type="entry name" value="RING-H2 FINGER PROTEIN ATL16"/>
    <property type="match status" value="1"/>
</dbReference>
<keyword evidence="4" id="KW-0812">Transmembrane</keyword>
<keyword evidence="3" id="KW-0808">Transferase</keyword>
<feature type="compositionally biased region" description="Polar residues" evidence="11">
    <location>
        <begin position="112"/>
        <end position="121"/>
    </location>
</feature>
<dbReference type="EMBL" id="BLAL01000162">
    <property type="protein sequence ID" value="GES87086.1"/>
    <property type="molecule type" value="Genomic_DNA"/>
</dbReference>
<feature type="compositionally biased region" description="Low complexity" evidence="11">
    <location>
        <begin position="329"/>
        <end position="351"/>
    </location>
</feature>
<evidence type="ECO:0000313" key="14">
    <source>
        <dbReference type="Proteomes" id="UP000615446"/>
    </source>
</evidence>
<feature type="compositionally biased region" description="Acidic residues" evidence="11">
    <location>
        <begin position="50"/>
        <end position="69"/>
    </location>
</feature>
<evidence type="ECO:0000256" key="3">
    <source>
        <dbReference type="ARBA" id="ARBA00022679"/>
    </source>
</evidence>
<feature type="compositionally biased region" description="Low complexity" evidence="11">
    <location>
        <begin position="671"/>
        <end position="684"/>
    </location>
</feature>
<comment type="pathway">
    <text evidence="2">Protein modification; protein ubiquitination.</text>
</comment>
<dbReference type="InterPro" id="IPR001841">
    <property type="entry name" value="Znf_RING"/>
</dbReference>
<dbReference type="GO" id="GO:0016740">
    <property type="term" value="F:transferase activity"/>
    <property type="evidence" value="ECO:0007669"/>
    <property type="project" value="UniProtKB-KW"/>
</dbReference>
<dbReference type="Proteomes" id="UP000615446">
    <property type="component" value="Unassembled WGS sequence"/>
</dbReference>
<gene>
    <name evidence="13" type="ORF">RCL2_001410900</name>
</gene>
<evidence type="ECO:0000256" key="1">
    <source>
        <dbReference type="ARBA" id="ARBA00004167"/>
    </source>
</evidence>
<feature type="compositionally biased region" description="Basic and acidic residues" evidence="11">
    <location>
        <begin position="649"/>
        <end position="665"/>
    </location>
</feature>
<dbReference type="InterPro" id="IPR013083">
    <property type="entry name" value="Znf_RING/FYVE/PHD"/>
</dbReference>
<proteinExistence type="predicted"/>
<dbReference type="GO" id="GO:0016020">
    <property type="term" value="C:membrane"/>
    <property type="evidence" value="ECO:0007669"/>
    <property type="project" value="UniProtKB-SubCell"/>
</dbReference>
<reference evidence="13" key="1">
    <citation type="submission" date="2019-10" db="EMBL/GenBank/DDBJ databases">
        <title>Conservation and host-specific expression of non-tandemly repeated heterogenous ribosome RNA gene in arbuscular mycorrhizal fungi.</title>
        <authorList>
            <person name="Maeda T."/>
            <person name="Kobayashi Y."/>
            <person name="Nakagawa T."/>
            <person name="Ezawa T."/>
            <person name="Yamaguchi K."/>
            <person name="Bino T."/>
            <person name="Nishimoto Y."/>
            <person name="Shigenobu S."/>
            <person name="Kawaguchi M."/>
        </authorList>
    </citation>
    <scope>NUCLEOTIDE SEQUENCE</scope>
    <source>
        <strain evidence="13">HR1</strain>
    </source>
</reference>
<sequence length="828" mass="92735">MSFSEVSDTFSPYSTVTQRTFPFYSSNSTVDSDNEQEEFTGIPSYSNEDSNIEDDISEVMEDSEEEIEEREYNYTNNGTSITTTEDEDDDDEMDVCSSDTESEDTEEEERISNNSNIQSHVFNNGNNFNLIRNNNGSSNGNNNNNNNNNNNILPPIVQLTPRNPTLNISNNRFMDPSQFMERLLPHPPRNGSSSTRDHGVGYNIPSFSDNFSPPPPPFRFPNVSTPSYPNSTDATVASSLSPTSSLSSSSISNQRKQSPLRFGFPDNEEEEDEDGTSSTASHDTASSRKRARSISNDWSNVSQVSQPIQFGSLEPINRDISSRPHINQSIRSTHSSASPPSSNRSSASRMSLHFSPNNENTHSAPLSSPANPLPHYPSRNFPSNTQSSSSTANSSNNNNYPFRSQSQSQPPFFYNRSPFTNGLPRGNYSHAIPQPLEMRRPTPTSNHNVIFQVYHRWPRDPRGRAETLSRPIMPNPSFQRRMIHQRNSNNNNNSPNFSVFASDEEPETAIEIPESSDNEVNVATPISGARIPWRPRRHESRQDNNNNNTRDSHRFNSRAALAAIAARSSVSNDSPLSADEQIARRMQAYEYSSIDEHQTVLARLLAGAGRARTATNRRDTTSGPSSSSRSDSSRRSISARGPVRIPEILSHERHHHEERSNEPRNRGHGSRGSQSRNGGRSSSAGSYLHHFIPHPLWGNLIDSGEIEFDEILELIPWGNGIAANPDNYLDEDEFDSSYEGLLRLCERIGDAKPKGVPEDVIKTLPTQTYIPGKSKTVEERCTICLTDYVANERLRDLPCSHDFHQDCIDVWFKNSDKCPICRHSVMEK</sequence>
<evidence type="ECO:0000256" key="9">
    <source>
        <dbReference type="ARBA" id="ARBA00023136"/>
    </source>
</evidence>
<evidence type="ECO:0000256" key="4">
    <source>
        <dbReference type="ARBA" id="ARBA00022692"/>
    </source>
</evidence>
<protein>
    <submittedName>
        <fullName evidence="13">RING finger protein 44 isoform X1</fullName>
    </submittedName>
</protein>
<evidence type="ECO:0000256" key="2">
    <source>
        <dbReference type="ARBA" id="ARBA00004906"/>
    </source>
</evidence>
<feature type="domain" description="RING-type" evidence="12">
    <location>
        <begin position="781"/>
        <end position="822"/>
    </location>
</feature>
<comment type="subcellular location">
    <subcellularLocation>
        <location evidence="1">Membrane</location>
        <topology evidence="1">Single-pass membrane protein</topology>
    </subcellularLocation>
</comment>
<feature type="compositionally biased region" description="Low complexity" evidence="11">
    <location>
        <begin position="238"/>
        <end position="252"/>
    </location>
</feature>
<evidence type="ECO:0000256" key="11">
    <source>
        <dbReference type="SAM" id="MobiDB-lite"/>
    </source>
</evidence>
<feature type="compositionally biased region" description="Low complexity" evidence="11">
    <location>
        <begin position="378"/>
        <end position="404"/>
    </location>
</feature>
<evidence type="ECO:0000259" key="12">
    <source>
        <dbReference type="PROSITE" id="PS50089"/>
    </source>
</evidence>
<name>A0A8H3LI82_9GLOM</name>
<organism evidence="13 14">
    <name type="scientific">Rhizophagus clarus</name>
    <dbReference type="NCBI Taxonomy" id="94130"/>
    <lineage>
        <taxon>Eukaryota</taxon>
        <taxon>Fungi</taxon>
        <taxon>Fungi incertae sedis</taxon>
        <taxon>Mucoromycota</taxon>
        <taxon>Glomeromycotina</taxon>
        <taxon>Glomeromycetes</taxon>
        <taxon>Glomerales</taxon>
        <taxon>Glomeraceae</taxon>
        <taxon>Rhizophagus</taxon>
    </lineage>
</organism>
<dbReference type="GO" id="GO:0008270">
    <property type="term" value="F:zinc ion binding"/>
    <property type="evidence" value="ECO:0007669"/>
    <property type="project" value="UniProtKB-KW"/>
</dbReference>
<feature type="compositionally biased region" description="Polar residues" evidence="11">
    <location>
        <begin position="1"/>
        <end position="31"/>
    </location>
</feature>
<evidence type="ECO:0000256" key="5">
    <source>
        <dbReference type="ARBA" id="ARBA00022723"/>
    </source>
</evidence>
<feature type="compositionally biased region" description="Low complexity" evidence="11">
    <location>
        <begin position="621"/>
        <end position="641"/>
    </location>
</feature>
<feature type="compositionally biased region" description="Acidic residues" evidence="11">
    <location>
        <begin position="84"/>
        <end position="109"/>
    </location>
</feature>
<dbReference type="Pfam" id="PF13639">
    <property type="entry name" value="zf-RING_2"/>
    <property type="match status" value="1"/>
</dbReference>
<evidence type="ECO:0000256" key="6">
    <source>
        <dbReference type="ARBA" id="ARBA00022771"/>
    </source>
</evidence>
<feature type="compositionally biased region" description="Polar residues" evidence="11">
    <location>
        <begin position="227"/>
        <end position="237"/>
    </location>
</feature>
<dbReference type="SMART" id="SM00184">
    <property type="entry name" value="RING"/>
    <property type="match status" value="1"/>
</dbReference>
<evidence type="ECO:0000256" key="7">
    <source>
        <dbReference type="ARBA" id="ARBA00022833"/>
    </source>
</evidence>
<evidence type="ECO:0000256" key="8">
    <source>
        <dbReference type="ARBA" id="ARBA00022989"/>
    </source>
</evidence>
<keyword evidence="7" id="KW-0862">Zinc</keyword>
<feature type="region of interest" description="Disordered" evidence="11">
    <location>
        <begin position="1"/>
        <end position="291"/>
    </location>
</feature>
<dbReference type="Gene3D" id="3.30.40.10">
    <property type="entry name" value="Zinc/RING finger domain, C3HC4 (zinc finger)"/>
    <property type="match status" value="1"/>
</dbReference>
<comment type="caution">
    <text evidence="13">The sequence shown here is derived from an EMBL/GenBank/DDBJ whole genome shotgun (WGS) entry which is preliminary data.</text>
</comment>
<keyword evidence="5" id="KW-0479">Metal-binding</keyword>
<feature type="compositionally biased region" description="Acidic residues" evidence="11">
    <location>
        <begin position="266"/>
        <end position="275"/>
    </location>
</feature>
<dbReference type="AlphaFoldDB" id="A0A8H3LI82"/>
<dbReference type="OrthoDB" id="8062037at2759"/>
<keyword evidence="9" id="KW-0472">Membrane</keyword>
<feature type="region of interest" description="Disordered" evidence="11">
    <location>
        <begin position="329"/>
        <end position="444"/>
    </location>
</feature>
<dbReference type="PROSITE" id="PS50089">
    <property type="entry name" value="ZF_RING_2"/>
    <property type="match status" value="1"/>
</dbReference>
<dbReference type="SUPFAM" id="SSF57850">
    <property type="entry name" value="RING/U-box"/>
    <property type="match status" value="1"/>
</dbReference>
<dbReference type="GO" id="GO:0016567">
    <property type="term" value="P:protein ubiquitination"/>
    <property type="evidence" value="ECO:0007669"/>
    <property type="project" value="InterPro"/>
</dbReference>
<feature type="region of interest" description="Disordered" evidence="11">
    <location>
        <begin position="515"/>
        <end position="554"/>
    </location>
</feature>
<feature type="compositionally biased region" description="Polar residues" evidence="11">
    <location>
        <begin position="160"/>
        <end position="172"/>
    </location>
</feature>
<accession>A0A8H3LI82</accession>
<evidence type="ECO:0000313" key="13">
    <source>
        <dbReference type="EMBL" id="GES87086.1"/>
    </source>
</evidence>
<keyword evidence="8" id="KW-1133">Transmembrane helix</keyword>
<feature type="compositionally biased region" description="Low complexity" evidence="11">
    <location>
        <begin position="122"/>
        <end position="153"/>
    </location>
</feature>
<dbReference type="PANTHER" id="PTHR46913">
    <property type="entry name" value="RING-H2 FINGER PROTEIN ATL16"/>
    <property type="match status" value="1"/>
</dbReference>
<dbReference type="InterPro" id="IPR044600">
    <property type="entry name" value="ATL1/ATL16-like"/>
</dbReference>